<dbReference type="PANTHER" id="PTHR22916">
    <property type="entry name" value="GLYCOSYLTRANSFERASE"/>
    <property type="match status" value="1"/>
</dbReference>
<evidence type="ECO:0000313" key="4">
    <source>
        <dbReference type="Proteomes" id="UP000249616"/>
    </source>
</evidence>
<dbReference type="Pfam" id="PF00535">
    <property type="entry name" value="Glycos_transf_2"/>
    <property type="match status" value="1"/>
</dbReference>
<dbReference type="GO" id="GO:0016758">
    <property type="term" value="F:hexosyltransferase activity"/>
    <property type="evidence" value="ECO:0007669"/>
    <property type="project" value="UniProtKB-ARBA"/>
</dbReference>
<dbReference type="InterPro" id="IPR001173">
    <property type="entry name" value="Glyco_trans_2-like"/>
</dbReference>
<keyword evidence="4" id="KW-1185">Reference proteome</keyword>
<evidence type="ECO:0000259" key="2">
    <source>
        <dbReference type="Pfam" id="PF00535"/>
    </source>
</evidence>
<feature type="domain" description="Glycosyltransferase 2-like" evidence="2">
    <location>
        <begin position="5"/>
        <end position="116"/>
    </location>
</feature>
<dbReference type="Proteomes" id="UP000249616">
    <property type="component" value="Chromosome"/>
</dbReference>
<dbReference type="CDD" id="cd00761">
    <property type="entry name" value="Glyco_tranf_GTA_type"/>
    <property type="match status" value="1"/>
</dbReference>
<organism evidence="3 4">
    <name type="scientific">Streptomyces cadmiisoli</name>
    <dbReference type="NCBI Taxonomy" id="2184053"/>
    <lineage>
        <taxon>Bacteria</taxon>
        <taxon>Bacillati</taxon>
        <taxon>Actinomycetota</taxon>
        <taxon>Actinomycetes</taxon>
        <taxon>Kitasatosporales</taxon>
        <taxon>Streptomycetaceae</taxon>
        <taxon>Streptomyces</taxon>
        <taxon>Streptomyces aurantiacus group</taxon>
    </lineage>
</organism>
<dbReference type="AlphaFoldDB" id="A0A2Z4J2P1"/>
<sequence>MPRFSIIVPSHGVEDTLPRTVESVLAQSFDDFELITVCDEPETPGAEITEAYAERDGRVAPAYSPPRAGLSAARTTGLREATGTYLLFLDGDDTLVPGALAALDARLRETGPVDVLHFEHQRVHWRGAPTRTPPLPDSPSGVFAPEAAPLLTSVDRPAWSAAYRRGFLTAHQLVFPYGHFTDLGWGGVVTVMTERVAVLRSVVVRHLLRRQGSRLDLPGEHQADLLDQVEVVLHQAAEHRLSDERCHALFDQLFAVVLRTAADPDRMPAPARRDFFRRAGALYRCHLPAGHRVPGGSVGVQHRLLTIGAYSAFRAMRHAHRWAVRAAGVRPAGPRSGGGPAWPRAGFRGVAR</sequence>
<protein>
    <recommendedName>
        <fullName evidence="2">Glycosyltransferase 2-like domain-containing protein</fullName>
    </recommendedName>
</protein>
<dbReference type="KEGG" id="scad:DN051_23705"/>
<proteinExistence type="predicted"/>
<accession>A0A2Z4J2P1</accession>
<reference evidence="3 4" key="1">
    <citation type="journal article" date="2019" name="Int. J. Syst. Evol. Microbiol.">
        <title>Streptomyces cadmiisoli sp. nov., a novel actinomycete isolated from cadmium-contaminated soil.</title>
        <authorList>
            <person name="Li K."/>
            <person name="Tang X."/>
            <person name="Zhao J."/>
            <person name="Guo Y."/>
            <person name="Tang Y."/>
            <person name="Gao J."/>
        </authorList>
    </citation>
    <scope>NUCLEOTIDE SEQUENCE [LARGE SCALE GENOMIC DNA]</scope>
    <source>
        <strain evidence="3 4">ZFG47</strain>
    </source>
</reference>
<name>A0A2Z4J2P1_9ACTN</name>
<dbReference type="SUPFAM" id="SSF53448">
    <property type="entry name" value="Nucleotide-diphospho-sugar transferases"/>
    <property type="match status" value="1"/>
</dbReference>
<dbReference type="PANTHER" id="PTHR22916:SF3">
    <property type="entry name" value="UDP-GLCNAC:BETAGAL BETA-1,3-N-ACETYLGLUCOSAMINYLTRANSFERASE-LIKE PROTEIN 1"/>
    <property type="match status" value="1"/>
</dbReference>
<dbReference type="Gene3D" id="3.90.550.10">
    <property type="entry name" value="Spore Coat Polysaccharide Biosynthesis Protein SpsA, Chain A"/>
    <property type="match status" value="1"/>
</dbReference>
<dbReference type="InterPro" id="IPR029044">
    <property type="entry name" value="Nucleotide-diphossugar_trans"/>
</dbReference>
<evidence type="ECO:0000313" key="3">
    <source>
        <dbReference type="EMBL" id="AWW39294.1"/>
    </source>
</evidence>
<feature type="region of interest" description="Disordered" evidence="1">
    <location>
        <begin position="329"/>
        <end position="352"/>
    </location>
</feature>
<dbReference type="EMBL" id="CP030073">
    <property type="protein sequence ID" value="AWW39294.1"/>
    <property type="molecule type" value="Genomic_DNA"/>
</dbReference>
<gene>
    <name evidence="3" type="ORF">DN051_23705</name>
</gene>
<evidence type="ECO:0000256" key="1">
    <source>
        <dbReference type="SAM" id="MobiDB-lite"/>
    </source>
</evidence>